<evidence type="ECO:0000259" key="19">
    <source>
        <dbReference type="PROSITE" id="PS51483"/>
    </source>
</evidence>
<dbReference type="RefSeq" id="WP_106582991.1">
    <property type="nucleotide sequence ID" value="NZ_PYGA01000007.1"/>
</dbReference>
<dbReference type="SMART" id="SM00874">
    <property type="entry name" value="B5"/>
    <property type="match status" value="1"/>
</dbReference>
<dbReference type="EC" id="6.1.1.20" evidence="15"/>
<evidence type="ECO:0000256" key="11">
    <source>
        <dbReference type="ARBA" id="ARBA00022884"/>
    </source>
</evidence>
<dbReference type="InterPro" id="IPR005146">
    <property type="entry name" value="B3/B4_tRNA-bd"/>
</dbReference>
<accession>A0A2P8DK93</accession>
<dbReference type="GO" id="GO:0005524">
    <property type="term" value="F:ATP binding"/>
    <property type="evidence" value="ECO:0007669"/>
    <property type="project" value="UniProtKB-UniRule"/>
</dbReference>
<dbReference type="InterPro" id="IPR045060">
    <property type="entry name" value="Phe-tRNA-ligase_IIc_bsu"/>
</dbReference>
<keyword evidence="4 15" id="KW-0963">Cytoplasm</keyword>
<dbReference type="Gene3D" id="3.30.930.10">
    <property type="entry name" value="Bira Bifunctional Protein, Domain 2"/>
    <property type="match status" value="1"/>
</dbReference>
<comment type="cofactor">
    <cofactor evidence="15">
        <name>Mg(2+)</name>
        <dbReference type="ChEBI" id="CHEBI:18420"/>
    </cofactor>
    <text evidence="15">Binds 2 magnesium ions per tetramer.</text>
</comment>
<keyword evidence="21" id="KW-1185">Reference proteome</keyword>
<comment type="catalytic activity">
    <reaction evidence="14 15">
        <text>tRNA(Phe) + L-phenylalanine + ATP = L-phenylalanyl-tRNA(Phe) + AMP + diphosphate + H(+)</text>
        <dbReference type="Rhea" id="RHEA:19413"/>
        <dbReference type="Rhea" id="RHEA-COMP:9668"/>
        <dbReference type="Rhea" id="RHEA-COMP:9699"/>
        <dbReference type="ChEBI" id="CHEBI:15378"/>
        <dbReference type="ChEBI" id="CHEBI:30616"/>
        <dbReference type="ChEBI" id="CHEBI:33019"/>
        <dbReference type="ChEBI" id="CHEBI:58095"/>
        <dbReference type="ChEBI" id="CHEBI:78442"/>
        <dbReference type="ChEBI" id="CHEBI:78531"/>
        <dbReference type="ChEBI" id="CHEBI:456215"/>
        <dbReference type="EC" id="6.1.1.20"/>
    </reaction>
</comment>
<dbReference type="InterPro" id="IPR002547">
    <property type="entry name" value="tRNA-bd_dom"/>
</dbReference>
<dbReference type="InterPro" id="IPR041616">
    <property type="entry name" value="PheRS_beta_core"/>
</dbReference>
<evidence type="ECO:0000256" key="2">
    <source>
        <dbReference type="ARBA" id="ARBA00008653"/>
    </source>
</evidence>
<dbReference type="PROSITE" id="PS50886">
    <property type="entry name" value="TRBD"/>
    <property type="match status" value="1"/>
</dbReference>
<dbReference type="GO" id="GO:0000287">
    <property type="term" value="F:magnesium ion binding"/>
    <property type="evidence" value="ECO:0007669"/>
    <property type="project" value="UniProtKB-UniRule"/>
</dbReference>
<evidence type="ECO:0000256" key="7">
    <source>
        <dbReference type="ARBA" id="ARBA00022723"/>
    </source>
</evidence>
<dbReference type="InterPro" id="IPR009061">
    <property type="entry name" value="DNA-bd_dom_put_sf"/>
</dbReference>
<dbReference type="AlphaFoldDB" id="A0A2P8DK93"/>
<dbReference type="InterPro" id="IPR005121">
    <property type="entry name" value="Fdx_antiC-bd"/>
</dbReference>
<feature type="binding site" evidence="15">
    <location>
        <position position="470"/>
    </location>
    <ligand>
        <name>Mg(2+)</name>
        <dbReference type="ChEBI" id="CHEBI:18420"/>
        <note>shared with alpha subunit</note>
    </ligand>
</feature>
<feature type="domain" description="B5" evidence="19">
    <location>
        <begin position="408"/>
        <end position="483"/>
    </location>
</feature>
<dbReference type="InterPro" id="IPR012340">
    <property type="entry name" value="NA-bd_OB-fold"/>
</dbReference>
<dbReference type="NCBIfam" id="TIGR00472">
    <property type="entry name" value="pheT_bact"/>
    <property type="match status" value="1"/>
</dbReference>
<evidence type="ECO:0000256" key="10">
    <source>
        <dbReference type="ARBA" id="ARBA00022842"/>
    </source>
</evidence>
<dbReference type="OrthoDB" id="9805455at2"/>
<evidence type="ECO:0000256" key="15">
    <source>
        <dbReference type="HAMAP-Rule" id="MF_00283"/>
    </source>
</evidence>
<evidence type="ECO:0000256" key="16">
    <source>
        <dbReference type="PROSITE-ProRule" id="PRU00209"/>
    </source>
</evidence>
<evidence type="ECO:0000256" key="5">
    <source>
        <dbReference type="ARBA" id="ARBA00022555"/>
    </source>
</evidence>
<dbReference type="GO" id="GO:0004826">
    <property type="term" value="F:phenylalanine-tRNA ligase activity"/>
    <property type="evidence" value="ECO:0007669"/>
    <property type="project" value="UniProtKB-UniRule"/>
</dbReference>
<evidence type="ECO:0000256" key="8">
    <source>
        <dbReference type="ARBA" id="ARBA00022741"/>
    </source>
</evidence>
<sequence length="831" mass="87221">MRVPVSWLREYVDLPADVTPRGLAAKLISVGLEVETVDEVGAELAGPIVVGRVAAIEELTGFKKPIRYCQVDVGTANGSGERQNIICGAVNFAVGDLVVVSLPGAVLAGGFAIGSRQTYGRLSEGMICSATELGLWEDHAGIVVLPEGFADPGTDAFDLLGLRDDVLDIAVTPDRGYALSMRGVARDAAVLYGAAFTDPAEVKPPATEGEGYPAAIADLDACDRFVLRDISGFDTDAPTPLWMKRRLALAGMRSVSLAVDVTNYVMWETGQPLHAFDRAKLSGGIVVRRARAGERLETLDHVDRALDPDDILITDDSGPISMAGTMGGLNSEIDDASTDLVVEAAHFSESGTARMSRRHNLHSEASRRFERGVDRRLPPYASARAVELLLLLGGGRMGGLTDVDPEVLAPPPIVVAEDHAAKVAGVDYPAGTSSTWLRAIGCTVEELPGVLSVVPPPWRTDISDPNDLAEEVIRFEGYENIPAIPPRAPAGRGLTRTQRLRRAVGRGLAGAGYSEVLSFPFVGERDLDGLHLPEDDPRRASLALANPMSDGEPLLRTTLLPGLLKTLARNAGRGSTSVSLFEAGLVYLPRDGAPARAPAPAVDRAPGADELTALAAAIPDQPYRVGAVLAGDREPAGWWGGGRQANWADAVEAAHEVARAAGVALRVAQAQAVPWHPGRCAALSVPGPDGEVVVGHAGELHPRVVKAYGLPERSVAMEVGLDLIEAAIAPADAPFISTYPVATQDVALVVEESVPAGAVEAALRSGAGELLEAVRLFDVYTGAQVGEGRKSLAYTLRLRAGDRTLTAEEATAARDAAVASAGELTGARLRG</sequence>
<evidence type="ECO:0000313" key="21">
    <source>
        <dbReference type="Proteomes" id="UP000240542"/>
    </source>
</evidence>
<dbReference type="PROSITE" id="PS51483">
    <property type="entry name" value="B5"/>
    <property type="match status" value="1"/>
</dbReference>
<evidence type="ECO:0000256" key="4">
    <source>
        <dbReference type="ARBA" id="ARBA00022490"/>
    </source>
</evidence>
<feature type="domain" description="TRNA-binding" evidence="17">
    <location>
        <begin position="42"/>
        <end position="157"/>
    </location>
</feature>
<evidence type="ECO:0000256" key="3">
    <source>
        <dbReference type="ARBA" id="ARBA00011209"/>
    </source>
</evidence>
<evidence type="ECO:0000259" key="18">
    <source>
        <dbReference type="PROSITE" id="PS51447"/>
    </source>
</evidence>
<dbReference type="InterPro" id="IPR020825">
    <property type="entry name" value="Phe-tRNA_synthase-like_B3/B4"/>
</dbReference>
<dbReference type="GO" id="GO:0009328">
    <property type="term" value="C:phenylalanine-tRNA ligase complex"/>
    <property type="evidence" value="ECO:0007669"/>
    <property type="project" value="TreeGrafter"/>
</dbReference>
<dbReference type="Gene3D" id="3.50.40.10">
    <property type="entry name" value="Phenylalanyl-trna Synthetase, Chain B, domain 3"/>
    <property type="match status" value="1"/>
</dbReference>
<dbReference type="InterPro" id="IPR045864">
    <property type="entry name" value="aa-tRNA-synth_II/BPL/LPL"/>
</dbReference>
<dbReference type="CDD" id="cd02796">
    <property type="entry name" value="tRNA_bind_bactPheRS"/>
    <property type="match status" value="1"/>
</dbReference>
<name>A0A2P8DK93_9ACTN</name>
<dbReference type="Pfam" id="PF03147">
    <property type="entry name" value="FDX-ACB"/>
    <property type="match status" value="1"/>
</dbReference>
<proteinExistence type="inferred from homology"/>
<keyword evidence="7 15" id="KW-0479">Metal-binding</keyword>
<dbReference type="Pfam" id="PF01588">
    <property type="entry name" value="tRNA_bind"/>
    <property type="match status" value="1"/>
</dbReference>
<evidence type="ECO:0000256" key="12">
    <source>
        <dbReference type="ARBA" id="ARBA00022917"/>
    </source>
</evidence>
<reference evidence="20 21" key="1">
    <citation type="submission" date="2018-03" db="EMBL/GenBank/DDBJ databases">
        <title>Genomic Encyclopedia of Archaeal and Bacterial Type Strains, Phase II (KMG-II): from individual species to whole genera.</title>
        <authorList>
            <person name="Goeker M."/>
        </authorList>
    </citation>
    <scope>NUCLEOTIDE SEQUENCE [LARGE SCALE GENOMIC DNA]</scope>
    <source>
        <strain evidence="20 21">DSM 45312</strain>
    </source>
</reference>
<dbReference type="Pfam" id="PF03484">
    <property type="entry name" value="B5"/>
    <property type="match status" value="1"/>
</dbReference>
<dbReference type="SUPFAM" id="SSF50249">
    <property type="entry name" value="Nucleic acid-binding proteins"/>
    <property type="match status" value="1"/>
</dbReference>
<keyword evidence="5 16" id="KW-0820">tRNA-binding</keyword>
<dbReference type="Gene3D" id="3.30.70.380">
    <property type="entry name" value="Ferrodoxin-fold anticodon-binding domain"/>
    <property type="match status" value="1"/>
</dbReference>
<dbReference type="HAMAP" id="MF_00283">
    <property type="entry name" value="Phe_tRNA_synth_beta1"/>
    <property type="match status" value="1"/>
</dbReference>
<dbReference type="Pfam" id="PF17759">
    <property type="entry name" value="tRNA_synthFbeta"/>
    <property type="match status" value="1"/>
</dbReference>
<keyword evidence="11 16" id="KW-0694">RNA-binding</keyword>
<dbReference type="InterPro" id="IPR033714">
    <property type="entry name" value="tRNA_bind_bactPheRS"/>
</dbReference>
<evidence type="ECO:0000256" key="9">
    <source>
        <dbReference type="ARBA" id="ARBA00022840"/>
    </source>
</evidence>
<dbReference type="Gene3D" id="2.40.50.140">
    <property type="entry name" value="Nucleic acid-binding proteins"/>
    <property type="match status" value="1"/>
</dbReference>
<evidence type="ECO:0000256" key="1">
    <source>
        <dbReference type="ARBA" id="ARBA00004496"/>
    </source>
</evidence>
<feature type="domain" description="FDX-ACB" evidence="18">
    <location>
        <begin position="737"/>
        <end position="830"/>
    </location>
</feature>
<evidence type="ECO:0000256" key="14">
    <source>
        <dbReference type="ARBA" id="ARBA00049255"/>
    </source>
</evidence>
<dbReference type="FunFam" id="3.30.70.380:FF:000001">
    <property type="entry name" value="Phenylalanine--tRNA ligase beta subunit"/>
    <property type="match status" value="1"/>
</dbReference>
<dbReference type="PROSITE" id="PS51447">
    <property type="entry name" value="FDX_ACB"/>
    <property type="match status" value="1"/>
</dbReference>
<dbReference type="PANTHER" id="PTHR10947:SF0">
    <property type="entry name" value="PHENYLALANINE--TRNA LIGASE BETA SUBUNIT"/>
    <property type="match status" value="1"/>
</dbReference>
<comment type="caution">
    <text evidence="20">The sequence shown here is derived from an EMBL/GenBank/DDBJ whole genome shotgun (WGS) entry which is preliminary data.</text>
</comment>
<feature type="binding site" evidence="15">
    <location>
        <position position="461"/>
    </location>
    <ligand>
        <name>Mg(2+)</name>
        <dbReference type="ChEBI" id="CHEBI:18420"/>
        <note>shared with alpha subunit</note>
    </ligand>
</feature>
<feature type="binding site" evidence="15">
    <location>
        <position position="467"/>
    </location>
    <ligand>
        <name>Mg(2+)</name>
        <dbReference type="ChEBI" id="CHEBI:18420"/>
        <note>shared with alpha subunit</note>
    </ligand>
</feature>
<dbReference type="Gene3D" id="3.30.56.10">
    <property type="match status" value="2"/>
</dbReference>
<evidence type="ECO:0000256" key="6">
    <source>
        <dbReference type="ARBA" id="ARBA00022598"/>
    </source>
</evidence>
<dbReference type="SUPFAM" id="SSF54991">
    <property type="entry name" value="Anticodon-binding domain of PheRS"/>
    <property type="match status" value="1"/>
</dbReference>
<dbReference type="GO" id="GO:0006432">
    <property type="term" value="P:phenylalanyl-tRNA aminoacylation"/>
    <property type="evidence" value="ECO:0007669"/>
    <property type="project" value="UniProtKB-UniRule"/>
</dbReference>
<dbReference type="InterPro" id="IPR005147">
    <property type="entry name" value="tRNA_synthase_B5-dom"/>
</dbReference>
<organism evidence="20 21">
    <name type="scientific">Murinocardiopsis flavida</name>
    <dbReference type="NCBI Taxonomy" id="645275"/>
    <lineage>
        <taxon>Bacteria</taxon>
        <taxon>Bacillati</taxon>
        <taxon>Actinomycetota</taxon>
        <taxon>Actinomycetes</taxon>
        <taxon>Streptosporangiales</taxon>
        <taxon>Nocardiopsidaceae</taxon>
        <taxon>Murinocardiopsis</taxon>
    </lineage>
</organism>
<keyword evidence="13 15" id="KW-0030">Aminoacyl-tRNA synthetase</keyword>
<dbReference type="PANTHER" id="PTHR10947">
    <property type="entry name" value="PHENYLALANYL-TRNA SYNTHETASE BETA CHAIN AND LEUCINE-RICH REPEAT-CONTAINING PROTEIN 47"/>
    <property type="match status" value="1"/>
</dbReference>
<keyword evidence="8 15" id="KW-0547">Nucleotide-binding</keyword>
<feature type="binding site" evidence="15">
    <location>
        <position position="471"/>
    </location>
    <ligand>
        <name>Mg(2+)</name>
        <dbReference type="ChEBI" id="CHEBI:18420"/>
        <note>shared with alpha subunit</note>
    </ligand>
</feature>
<keyword evidence="9 15" id="KW-0067">ATP-binding</keyword>
<comment type="similarity">
    <text evidence="2 15">Belongs to the phenylalanyl-tRNA synthetase beta subunit family. Type 1 subfamily.</text>
</comment>
<comment type="subunit">
    <text evidence="3 15">Tetramer of two alpha and two beta subunits.</text>
</comment>
<keyword evidence="10 15" id="KW-0460">Magnesium</keyword>
<dbReference type="InterPro" id="IPR004532">
    <property type="entry name" value="Phe-tRNA-ligase_IIc_bsu_bact"/>
</dbReference>
<dbReference type="SMART" id="SM00873">
    <property type="entry name" value="B3_4"/>
    <property type="match status" value="1"/>
</dbReference>
<keyword evidence="6 15" id="KW-0436">Ligase</keyword>
<dbReference type="GO" id="GO:0000049">
    <property type="term" value="F:tRNA binding"/>
    <property type="evidence" value="ECO:0007669"/>
    <property type="project" value="UniProtKB-UniRule"/>
</dbReference>
<dbReference type="InterPro" id="IPR036690">
    <property type="entry name" value="Fdx_antiC-bd_sf"/>
</dbReference>
<gene>
    <name evidence="15" type="primary">pheT</name>
    <name evidence="20" type="ORF">CLV63_10722</name>
</gene>
<protein>
    <recommendedName>
        <fullName evidence="15">Phenylalanine--tRNA ligase beta subunit</fullName>
        <ecNumber evidence="15">6.1.1.20</ecNumber>
    </recommendedName>
    <alternativeName>
        <fullName evidence="15">Phenylalanyl-tRNA synthetase beta subunit</fullName>
        <shortName evidence="15">PheRS</shortName>
    </alternativeName>
</protein>
<comment type="subcellular location">
    <subcellularLocation>
        <location evidence="1 15">Cytoplasm</location>
    </subcellularLocation>
</comment>
<dbReference type="SUPFAM" id="SSF55681">
    <property type="entry name" value="Class II aaRS and biotin synthetases"/>
    <property type="match status" value="1"/>
</dbReference>
<dbReference type="SUPFAM" id="SSF46955">
    <property type="entry name" value="Putative DNA-binding domain"/>
    <property type="match status" value="1"/>
</dbReference>
<dbReference type="Pfam" id="PF03483">
    <property type="entry name" value="B3_4"/>
    <property type="match status" value="1"/>
</dbReference>
<evidence type="ECO:0000313" key="20">
    <source>
        <dbReference type="EMBL" id="PSK97634.1"/>
    </source>
</evidence>
<dbReference type="FunFam" id="3.30.930.10:FF:000130">
    <property type="entry name" value="Phenylalanine--tRNA ligase beta subunit"/>
    <property type="match status" value="1"/>
</dbReference>
<evidence type="ECO:0000256" key="13">
    <source>
        <dbReference type="ARBA" id="ARBA00023146"/>
    </source>
</evidence>
<dbReference type="CDD" id="cd00769">
    <property type="entry name" value="PheRS_beta_core"/>
    <property type="match status" value="1"/>
</dbReference>
<evidence type="ECO:0000259" key="17">
    <source>
        <dbReference type="PROSITE" id="PS50886"/>
    </source>
</evidence>
<dbReference type="SMART" id="SM00896">
    <property type="entry name" value="FDX-ACB"/>
    <property type="match status" value="1"/>
</dbReference>
<dbReference type="Proteomes" id="UP000240542">
    <property type="component" value="Unassembled WGS sequence"/>
</dbReference>
<dbReference type="EMBL" id="PYGA01000007">
    <property type="protein sequence ID" value="PSK97634.1"/>
    <property type="molecule type" value="Genomic_DNA"/>
</dbReference>
<dbReference type="SUPFAM" id="SSF56037">
    <property type="entry name" value="PheT/TilS domain"/>
    <property type="match status" value="1"/>
</dbReference>
<keyword evidence="12 15" id="KW-0648">Protein biosynthesis</keyword>